<organism evidence="4 5">
    <name type="scientific">Thalassotalea fonticola</name>
    <dbReference type="NCBI Taxonomy" id="3065649"/>
    <lineage>
        <taxon>Bacteria</taxon>
        <taxon>Pseudomonadati</taxon>
        <taxon>Pseudomonadota</taxon>
        <taxon>Gammaproteobacteria</taxon>
        <taxon>Alteromonadales</taxon>
        <taxon>Colwelliaceae</taxon>
        <taxon>Thalassotalea</taxon>
    </lineage>
</organism>
<evidence type="ECO:0000313" key="4">
    <source>
        <dbReference type="EMBL" id="WOH39190.1"/>
    </source>
</evidence>
<sequence>MDKKIFKFDSTALSLEPAVLSANKEHRAMVLPINVRALLICEEAYIREGITGLLTNVKNLTLEEEKKVTFMVKEYQIALVVFTGNEQQTLIDIEKVANSDVSIILIGDNLPQTLLRKAIQFSVKDFISLSTVENDLLPAIKNISQQLSVHVDLAPVISIINGKGGSGASFITNCLGQVITHSSEYEIALFDADLQHGSLADILGFKPEYYLDDALQDVAELDQTAVKSMMTKRKNLSLLPVKPYSQIDCMSQVDPNKINQLLNKLRLNYPLLVADLSRGLEPLSIPIIETSDCVLVVVQQNILSIRETKALVEYLKNTMGMATEKIHLLLNRFSEKHSSISIDDLKKSVGIDSVFVVGNDYQLASSCTDLGKSIKDLANTEHIEQDLIRIISELIPLEIDFGKNRKSFWAKLTGGK</sequence>
<evidence type="ECO:0000313" key="5">
    <source>
        <dbReference type="Proteomes" id="UP001301442"/>
    </source>
</evidence>
<name>A0ABZ0GU21_9GAMM</name>
<dbReference type="Gene3D" id="3.40.50.300">
    <property type="entry name" value="P-loop containing nucleotide triphosphate hydrolases"/>
    <property type="match status" value="1"/>
</dbReference>
<gene>
    <name evidence="4" type="ORF">RI844_08195</name>
</gene>
<dbReference type="Pfam" id="PF13614">
    <property type="entry name" value="AAA_31"/>
    <property type="match status" value="1"/>
</dbReference>
<evidence type="ECO:0000256" key="2">
    <source>
        <dbReference type="ARBA" id="ARBA00022840"/>
    </source>
</evidence>
<evidence type="ECO:0000259" key="3">
    <source>
        <dbReference type="Pfam" id="PF13614"/>
    </source>
</evidence>
<dbReference type="EMBL" id="CP136600">
    <property type="protein sequence ID" value="WOH39190.1"/>
    <property type="molecule type" value="Genomic_DNA"/>
</dbReference>
<reference evidence="4 5" key="1">
    <citation type="submission" date="2023-09" db="EMBL/GenBank/DDBJ databases">
        <authorList>
            <person name="Qi X."/>
        </authorList>
    </citation>
    <scope>NUCLEOTIDE SEQUENCE [LARGE SCALE GENOMIC DNA]</scope>
    <source>
        <strain evidence="4 5">S1-1</strain>
    </source>
</reference>
<keyword evidence="5" id="KW-1185">Reference proteome</keyword>
<keyword evidence="2" id="KW-0067">ATP-binding</keyword>
<dbReference type="PANTHER" id="PTHR43384">
    <property type="entry name" value="SEPTUM SITE-DETERMINING PROTEIN MIND HOMOLOG, CHLOROPLASTIC-RELATED"/>
    <property type="match status" value="1"/>
</dbReference>
<dbReference type="PANTHER" id="PTHR43384:SF6">
    <property type="entry name" value="SEPTUM SITE-DETERMINING PROTEIN MIND HOMOLOG, CHLOROPLASTIC"/>
    <property type="match status" value="1"/>
</dbReference>
<dbReference type="InterPro" id="IPR050625">
    <property type="entry name" value="ParA/MinD_ATPase"/>
</dbReference>
<protein>
    <submittedName>
        <fullName evidence="4">AAA family ATPase</fullName>
    </submittedName>
</protein>
<evidence type="ECO:0000256" key="1">
    <source>
        <dbReference type="ARBA" id="ARBA00022741"/>
    </source>
</evidence>
<dbReference type="RefSeq" id="WP_348397957.1">
    <property type="nucleotide sequence ID" value="NZ_CP136600.1"/>
</dbReference>
<dbReference type="SUPFAM" id="SSF52540">
    <property type="entry name" value="P-loop containing nucleoside triphosphate hydrolases"/>
    <property type="match status" value="1"/>
</dbReference>
<accession>A0ABZ0GU21</accession>
<proteinExistence type="predicted"/>
<dbReference type="InterPro" id="IPR027417">
    <property type="entry name" value="P-loop_NTPase"/>
</dbReference>
<dbReference type="Proteomes" id="UP001301442">
    <property type="component" value="Chromosome"/>
</dbReference>
<feature type="domain" description="AAA" evidence="3">
    <location>
        <begin position="156"/>
        <end position="319"/>
    </location>
</feature>
<keyword evidence="1" id="KW-0547">Nucleotide-binding</keyword>
<dbReference type="InterPro" id="IPR025669">
    <property type="entry name" value="AAA_dom"/>
</dbReference>